<organism evidence="3 4">
    <name type="scientific">Candidatus Onthocola gallistercoris</name>
    <dbReference type="NCBI Taxonomy" id="2840876"/>
    <lineage>
        <taxon>Bacteria</taxon>
        <taxon>Bacillati</taxon>
        <taxon>Bacillota</taxon>
        <taxon>Bacilli</taxon>
        <taxon>Candidatus Onthocola</taxon>
    </lineage>
</organism>
<comment type="caution">
    <text evidence="3">The sequence shown here is derived from an EMBL/GenBank/DDBJ whole genome shotgun (WGS) entry which is preliminary data.</text>
</comment>
<evidence type="ECO:0000256" key="1">
    <source>
        <dbReference type="SAM" id="Phobius"/>
    </source>
</evidence>
<evidence type="ECO:0000313" key="3">
    <source>
        <dbReference type="EMBL" id="HIU03582.1"/>
    </source>
</evidence>
<feature type="domain" description="Putative zinc-finger" evidence="2">
    <location>
        <begin position="3"/>
        <end position="36"/>
    </location>
</feature>
<dbReference type="AlphaFoldDB" id="A0A9D1HJZ9"/>
<dbReference type="InterPro" id="IPR027383">
    <property type="entry name" value="Znf_put"/>
</dbReference>
<sequence>MNCREAQQLMSSFIEDKMDEETLEAFIDHVRSCPSCYDDLEVYYMVMSGIRQLDEEEDADFINGLKNKLKEKEAWLRHQKKVRFRRWIGACLAAFILVLGTMGFFFYRYMEVSERQRLVAEFQKSIYSMFNITPTPVEEQESAQRADVQIEDFAGKGRIVYFRYVEIDGQQCLIPEELPELAIMYDMDSRQTGVEENK</sequence>
<reference evidence="3" key="2">
    <citation type="journal article" date="2021" name="PeerJ">
        <title>Extensive microbial diversity within the chicken gut microbiome revealed by metagenomics and culture.</title>
        <authorList>
            <person name="Gilroy R."/>
            <person name="Ravi A."/>
            <person name="Getino M."/>
            <person name="Pursley I."/>
            <person name="Horton D.L."/>
            <person name="Alikhan N.F."/>
            <person name="Baker D."/>
            <person name="Gharbi K."/>
            <person name="Hall N."/>
            <person name="Watson M."/>
            <person name="Adriaenssens E.M."/>
            <person name="Foster-Nyarko E."/>
            <person name="Jarju S."/>
            <person name="Secka A."/>
            <person name="Antonio M."/>
            <person name="Oren A."/>
            <person name="Chaudhuri R.R."/>
            <person name="La Ragione R."/>
            <person name="Hildebrand F."/>
            <person name="Pallen M.J."/>
        </authorList>
    </citation>
    <scope>NUCLEOTIDE SEQUENCE</scope>
    <source>
        <strain evidence="3">CHK187-14744</strain>
    </source>
</reference>
<evidence type="ECO:0000259" key="2">
    <source>
        <dbReference type="Pfam" id="PF13490"/>
    </source>
</evidence>
<accession>A0A9D1HJZ9</accession>
<gene>
    <name evidence="3" type="ORF">IAB63_10060</name>
</gene>
<feature type="transmembrane region" description="Helical" evidence="1">
    <location>
        <begin position="87"/>
        <end position="107"/>
    </location>
</feature>
<dbReference type="Pfam" id="PF13490">
    <property type="entry name" value="zf-HC2"/>
    <property type="match status" value="1"/>
</dbReference>
<name>A0A9D1HJZ9_9FIRM</name>
<reference evidence="3" key="1">
    <citation type="submission" date="2020-10" db="EMBL/GenBank/DDBJ databases">
        <authorList>
            <person name="Gilroy R."/>
        </authorList>
    </citation>
    <scope>NUCLEOTIDE SEQUENCE</scope>
    <source>
        <strain evidence="3">CHK187-14744</strain>
    </source>
</reference>
<keyword evidence="1" id="KW-0812">Transmembrane</keyword>
<protein>
    <submittedName>
        <fullName evidence="3">Zf-HC2 domain-containing protein</fullName>
    </submittedName>
</protein>
<proteinExistence type="predicted"/>
<dbReference type="EMBL" id="DVLT01000062">
    <property type="protein sequence ID" value="HIU03582.1"/>
    <property type="molecule type" value="Genomic_DNA"/>
</dbReference>
<keyword evidence="1" id="KW-1133">Transmembrane helix</keyword>
<keyword evidence="1" id="KW-0472">Membrane</keyword>
<evidence type="ECO:0000313" key="4">
    <source>
        <dbReference type="Proteomes" id="UP000824164"/>
    </source>
</evidence>
<dbReference type="Proteomes" id="UP000824164">
    <property type="component" value="Unassembled WGS sequence"/>
</dbReference>